<sequence length="166" mass="20213">MQKQQPQLEKSNQKPQIKKANSFDDEDKLEIIKLGYGINEALKLDILEYYKASRQQQEFKNPADFVKHRLDNKYGPYWFVFMWDRREDLNAQFSYYNTDDKVFEFEQNGWHMLIYSFNQAPQPVKYQPQSSGQTLPQFNMQQNMQSYDHNYYQQEQQFNGLSKWQY</sequence>
<dbReference type="OrthoDB" id="10296101at2759"/>
<name>A0A8S1KMK7_9CILI</name>
<evidence type="ECO:0000313" key="3">
    <source>
        <dbReference type="Proteomes" id="UP000692954"/>
    </source>
</evidence>
<gene>
    <name evidence="2" type="ORF">PSON_ATCC_30995.1.T0090195</name>
</gene>
<dbReference type="AlphaFoldDB" id="A0A8S1KMK7"/>
<proteinExistence type="predicted"/>
<accession>A0A8S1KMK7</accession>
<reference evidence="2" key="1">
    <citation type="submission" date="2021-01" db="EMBL/GenBank/DDBJ databases">
        <authorList>
            <consortium name="Genoscope - CEA"/>
            <person name="William W."/>
        </authorList>
    </citation>
    <scope>NUCLEOTIDE SEQUENCE</scope>
</reference>
<comment type="caution">
    <text evidence="2">The sequence shown here is derived from an EMBL/GenBank/DDBJ whole genome shotgun (WGS) entry which is preliminary data.</text>
</comment>
<keyword evidence="3" id="KW-1185">Reference proteome</keyword>
<feature type="region of interest" description="Disordered" evidence="1">
    <location>
        <begin position="1"/>
        <end position="21"/>
    </location>
</feature>
<feature type="compositionally biased region" description="Polar residues" evidence="1">
    <location>
        <begin position="1"/>
        <end position="15"/>
    </location>
</feature>
<organism evidence="2 3">
    <name type="scientific">Paramecium sonneborni</name>
    <dbReference type="NCBI Taxonomy" id="65129"/>
    <lineage>
        <taxon>Eukaryota</taxon>
        <taxon>Sar</taxon>
        <taxon>Alveolata</taxon>
        <taxon>Ciliophora</taxon>
        <taxon>Intramacronucleata</taxon>
        <taxon>Oligohymenophorea</taxon>
        <taxon>Peniculida</taxon>
        <taxon>Parameciidae</taxon>
        <taxon>Paramecium</taxon>
    </lineage>
</organism>
<protein>
    <submittedName>
        <fullName evidence="2">Uncharacterized protein</fullName>
    </submittedName>
</protein>
<dbReference type="EMBL" id="CAJJDN010000009">
    <property type="protein sequence ID" value="CAD8055343.1"/>
    <property type="molecule type" value="Genomic_DNA"/>
</dbReference>
<dbReference type="Proteomes" id="UP000692954">
    <property type="component" value="Unassembled WGS sequence"/>
</dbReference>
<evidence type="ECO:0000313" key="2">
    <source>
        <dbReference type="EMBL" id="CAD8055343.1"/>
    </source>
</evidence>
<evidence type="ECO:0000256" key="1">
    <source>
        <dbReference type="SAM" id="MobiDB-lite"/>
    </source>
</evidence>